<dbReference type="Proteomes" id="UP000265520">
    <property type="component" value="Unassembled WGS sequence"/>
</dbReference>
<sequence>MGLDLSLVRPKLEAESGFALMMSPGNMDLARR</sequence>
<reference evidence="1 2" key="1">
    <citation type="journal article" date="2018" name="Front. Plant Sci.">
        <title>Red Clover (Trifolium pratense) and Zigzag Clover (T. medium) - A Picture of Genomic Similarities and Differences.</title>
        <authorList>
            <person name="Dluhosova J."/>
            <person name="Istvanek J."/>
            <person name="Nedelnik J."/>
            <person name="Repkova J."/>
        </authorList>
    </citation>
    <scope>NUCLEOTIDE SEQUENCE [LARGE SCALE GENOMIC DNA]</scope>
    <source>
        <strain evidence="2">cv. 10/8</strain>
        <tissue evidence="1">Leaf</tissue>
    </source>
</reference>
<keyword evidence="2" id="KW-1185">Reference proteome</keyword>
<protein>
    <submittedName>
        <fullName evidence="1">Uncharacterized protein</fullName>
    </submittedName>
</protein>
<dbReference type="AlphaFoldDB" id="A0A392V463"/>
<accession>A0A392V463</accession>
<organism evidence="1 2">
    <name type="scientific">Trifolium medium</name>
    <dbReference type="NCBI Taxonomy" id="97028"/>
    <lineage>
        <taxon>Eukaryota</taxon>
        <taxon>Viridiplantae</taxon>
        <taxon>Streptophyta</taxon>
        <taxon>Embryophyta</taxon>
        <taxon>Tracheophyta</taxon>
        <taxon>Spermatophyta</taxon>
        <taxon>Magnoliopsida</taxon>
        <taxon>eudicotyledons</taxon>
        <taxon>Gunneridae</taxon>
        <taxon>Pentapetalae</taxon>
        <taxon>rosids</taxon>
        <taxon>fabids</taxon>
        <taxon>Fabales</taxon>
        <taxon>Fabaceae</taxon>
        <taxon>Papilionoideae</taxon>
        <taxon>50 kb inversion clade</taxon>
        <taxon>NPAAA clade</taxon>
        <taxon>Hologalegina</taxon>
        <taxon>IRL clade</taxon>
        <taxon>Trifolieae</taxon>
        <taxon>Trifolium</taxon>
    </lineage>
</organism>
<dbReference type="EMBL" id="LXQA011026373">
    <property type="protein sequence ID" value="MCI81735.1"/>
    <property type="molecule type" value="Genomic_DNA"/>
</dbReference>
<feature type="non-terminal residue" evidence="1">
    <location>
        <position position="32"/>
    </location>
</feature>
<name>A0A392V463_9FABA</name>
<evidence type="ECO:0000313" key="2">
    <source>
        <dbReference type="Proteomes" id="UP000265520"/>
    </source>
</evidence>
<comment type="caution">
    <text evidence="1">The sequence shown here is derived from an EMBL/GenBank/DDBJ whole genome shotgun (WGS) entry which is preliminary data.</text>
</comment>
<proteinExistence type="predicted"/>
<evidence type="ECO:0000313" key="1">
    <source>
        <dbReference type="EMBL" id="MCI81735.1"/>
    </source>
</evidence>